<dbReference type="RefSeq" id="WP_167471597.1">
    <property type="nucleotide sequence ID" value="NZ_CP046172.1"/>
</dbReference>
<keyword evidence="1" id="KW-0732">Signal</keyword>
<dbReference type="AlphaFoldDB" id="A0A6G9Y523"/>
<sequence>MKSAAAAFTVLAALSIGSAVEAQVAGAAPVGVVMAEMAPQGAQLSAAEQAAIDNKNAGRPYDQAAYNRAMQKIKQAEKYSGDRNKQKRGRK</sequence>
<feature type="signal peptide" evidence="1">
    <location>
        <begin position="1"/>
        <end position="27"/>
    </location>
</feature>
<accession>A0A6G9Y523</accession>
<reference evidence="2 3" key="1">
    <citation type="journal article" date="2019" name="ACS Chem. Biol.">
        <title>Identification and Mobilization of a Cryptic Antibiotic Biosynthesis Gene Locus from a Human-Pathogenic Nocardia Isolate.</title>
        <authorList>
            <person name="Herisse M."/>
            <person name="Ishida K."/>
            <person name="Porter J.L."/>
            <person name="Howden B."/>
            <person name="Hertweck C."/>
            <person name="Stinear T.P."/>
            <person name="Pidot S.J."/>
        </authorList>
    </citation>
    <scope>NUCLEOTIDE SEQUENCE [LARGE SCALE GENOMIC DNA]</scope>
    <source>
        <strain evidence="2 3">AUSMDU00012717</strain>
    </source>
</reference>
<evidence type="ECO:0000313" key="3">
    <source>
        <dbReference type="Proteomes" id="UP000503540"/>
    </source>
</evidence>
<name>A0A6G9Y523_9NOCA</name>
<dbReference type="Proteomes" id="UP000503540">
    <property type="component" value="Chromosome"/>
</dbReference>
<proteinExistence type="predicted"/>
<gene>
    <name evidence="2" type="ORF">F5544_02075</name>
</gene>
<evidence type="ECO:0000256" key="1">
    <source>
        <dbReference type="SAM" id="SignalP"/>
    </source>
</evidence>
<dbReference type="KEGG" id="nah:F5544_02075"/>
<organism evidence="2 3">
    <name type="scientific">Nocardia arthritidis</name>
    <dbReference type="NCBI Taxonomy" id="228602"/>
    <lineage>
        <taxon>Bacteria</taxon>
        <taxon>Bacillati</taxon>
        <taxon>Actinomycetota</taxon>
        <taxon>Actinomycetes</taxon>
        <taxon>Mycobacteriales</taxon>
        <taxon>Nocardiaceae</taxon>
        <taxon>Nocardia</taxon>
    </lineage>
</organism>
<dbReference type="EMBL" id="CP046172">
    <property type="protein sequence ID" value="QIS08335.1"/>
    <property type="molecule type" value="Genomic_DNA"/>
</dbReference>
<feature type="chain" id="PRO_5026217375" description="DUF4148 domain-containing protein" evidence="1">
    <location>
        <begin position="28"/>
        <end position="91"/>
    </location>
</feature>
<keyword evidence="3" id="KW-1185">Reference proteome</keyword>
<protein>
    <recommendedName>
        <fullName evidence="4">DUF4148 domain-containing protein</fullName>
    </recommendedName>
</protein>
<evidence type="ECO:0000313" key="2">
    <source>
        <dbReference type="EMBL" id="QIS08335.1"/>
    </source>
</evidence>
<evidence type="ECO:0008006" key="4">
    <source>
        <dbReference type="Google" id="ProtNLM"/>
    </source>
</evidence>